<dbReference type="GO" id="GO:0006508">
    <property type="term" value="P:proteolysis"/>
    <property type="evidence" value="ECO:0000318"/>
    <property type="project" value="GO_Central"/>
</dbReference>
<dbReference type="Proteomes" id="UP000000305">
    <property type="component" value="Unassembled WGS sequence"/>
</dbReference>
<feature type="non-terminal residue" evidence="3">
    <location>
        <position position="1"/>
    </location>
</feature>
<sequence>TATAKIVGGVPADWGQLPFVVALESPRGQQLCGAAILNERWLATAAHSHQIVAIAGSLDPSSSASSSNASNRQVSEGAEVRLAPGYAQGTQLDLALIRLKRPFKWRNGIVEPVCLPKDRAAMDQLGTVAGWGWNDEEGVNMSNKLHRVQVPLMSRAECEKRFLAAGYAIPIDKTKICAGWPQGGQDACQGDSGGPLVVSQDGVFVLTGVVSGGIGCARPGLPGLYTNVAHFLPWILDIIKKRK</sequence>
<dbReference type="EMBL" id="GL732612">
    <property type="protein sequence ID" value="EFX71176.1"/>
    <property type="molecule type" value="Genomic_DNA"/>
</dbReference>
<dbReference type="InterPro" id="IPR001314">
    <property type="entry name" value="Peptidase_S1A"/>
</dbReference>
<gene>
    <name evidence="3" type="ORF">DAPPUDRAFT_60449</name>
</gene>
<dbReference type="SUPFAM" id="SSF50494">
    <property type="entry name" value="Trypsin-like serine proteases"/>
    <property type="match status" value="1"/>
</dbReference>
<dbReference type="AlphaFoldDB" id="E9HAG8"/>
<dbReference type="FunFam" id="2.40.10.10:FF:000466">
    <property type="match status" value="1"/>
</dbReference>
<dbReference type="HOGENOM" id="CLU_006842_0_0_1"/>
<evidence type="ECO:0000256" key="1">
    <source>
        <dbReference type="ARBA" id="ARBA00023157"/>
    </source>
</evidence>
<accession>E9HAG8</accession>
<dbReference type="Pfam" id="PF00089">
    <property type="entry name" value="Trypsin"/>
    <property type="match status" value="1"/>
</dbReference>
<dbReference type="eggNOG" id="KOG3627">
    <property type="taxonomic scope" value="Eukaryota"/>
</dbReference>
<dbReference type="KEGG" id="dpx:DAPPUDRAFT_60449"/>
<dbReference type="InterPro" id="IPR043504">
    <property type="entry name" value="Peptidase_S1_PA_chymotrypsin"/>
</dbReference>
<evidence type="ECO:0000313" key="4">
    <source>
        <dbReference type="Proteomes" id="UP000000305"/>
    </source>
</evidence>
<dbReference type="GO" id="GO:0005615">
    <property type="term" value="C:extracellular space"/>
    <property type="evidence" value="ECO:0000318"/>
    <property type="project" value="GO_Central"/>
</dbReference>
<dbReference type="PROSITE" id="PS50240">
    <property type="entry name" value="TRYPSIN_DOM"/>
    <property type="match status" value="1"/>
</dbReference>
<dbReference type="MEROPS" id="S01.316"/>
<dbReference type="Gene3D" id="2.40.10.10">
    <property type="entry name" value="Trypsin-like serine proteases"/>
    <property type="match status" value="1"/>
</dbReference>
<feature type="domain" description="Peptidase S1" evidence="2">
    <location>
        <begin position="6"/>
        <end position="240"/>
    </location>
</feature>
<dbReference type="InterPro" id="IPR001254">
    <property type="entry name" value="Trypsin_dom"/>
</dbReference>
<dbReference type="OMA" id="CEKSELN"/>
<proteinExistence type="predicted"/>
<dbReference type="GO" id="GO:0004252">
    <property type="term" value="F:serine-type endopeptidase activity"/>
    <property type="evidence" value="ECO:0000318"/>
    <property type="project" value="GO_Central"/>
</dbReference>
<reference evidence="3 4" key="1">
    <citation type="journal article" date="2011" name="Science">
        <title>The ecoresponsive genome of Daphnia pulex.</title>
        <authorList>
            <person name="Colbourne J.K."/>
            <person name="Pfrender M.E."/>
            <person name="Gilbert D."/>
            <person name="Thomas W.K."/>
            <person name="Tucker A."/>
            <person name="Oakley T.H."/>
            <person name="Tokishita S."/>
            <person name="Aerts A."/>
            <person name="Arnold G.J."/>
            <person name="Basu M.K."/>
            <person name="Bauer D.J."/>
            <person name="Caceres C.E."/>
            <person name="Carmel L."/>
            <person name="Casola C."/>
            <person name="Choi J.H."/>
            <person name="Detter J.C."/>
            <person name="Dong Q."/>
            <person name="Dusheyko S."/>
            <person name="Eads B.D."/>
            <person name="Frohlich T."/>
            <person name="Geiler-Samerotte K.A."/>
            <person name="Gerlach D."/>
            <person name="Hatcher P."/>
            <person name="Jogdeo S."/>
            <person name="Krijgsveld J."/>
            <person name="Kriventseva E.V."/>
            <person name="Kultz D."/>
            <person name="Laforsch C."/>
            <person name="Lindquist E."/>
            <person name="Lopez J."/>
            <person name="Manak J.R."/>
            <person name="Muller J."/>
            <person name="Pangilinan J."/>
            <person name="Patwardhan R.P."/>
            <person name="Pitluck S."/>
            <person name="Pritham E.J."/>
            <person name="Rechtsteiner A."/>
            <person name="Rho M."/>
            <person name="Rogozin I.B."/>
            <person name="Sakarya O."/>
            <person name="Salamov A."/>
            <person name="Schaack S."/>
            <person name="Shapiro H."/>
            <person name="Shiga Y."/>
            <person name="Skalitzky C."/>
            <person name="Smith Z."/>
            <person name="Souvorov A."/>
            <person name="Sung W."/>
            <person name="Tang Z."/>
            <person name="Tsuchiya D."/>
            <person name="Tu H."/>
            <person name="Vos H."/>
            <person name="Wang M."/>
            <person name="Wolf Y.I."/>
            <person name="Yamagata H."/>
            <person name="Yamada T."/>
            <person name="Ye Y."/>
            <person name="Shaw J.R."/>
            <person name="Andrews J."/>
            <person name="Crease T.J."/>
            <person name="Tang H."/>
            <person name="Lucas S.M."/>
            <person name="Robertson H.M."/>
            <person name="Bork P."/>
            <person name="Koonin E.V."/>
            <person name="Zdobnov E.M."/>
            <person name="Grigoriev I.V."/>
            <person name="Lynch M."/>
            <person name="Boore J.L."/>
        </authorList>
    </citation>
    <scope>NUCLEOTIDE SEQUENCE [LARGE SCALE GENOMIC DNA]</scope>
</reference>
<keyword evidence="4" id="KW-1185">Reference proteome</keyword>
<dbReference type="CDD" id="cd00190">
    <property type="entry name" value="Tryp_SPc"/>
    <property type="match status" value="1"/>
</dbReference>
<dbReference type="OrthoDB" id="9448935at2759"/>
<evidence type="ECO:0000313" key="3">
    <source>
        <dbReference type="EMBL" id="EFX71176.1"/>
    </source>
</evidence>
<dbReference type="SMART" id="SM00020">
    <property type="entry name" value="Tryp_SPc"/>
    <property type="match status" value="1"/>
</dbReference>
<protein>
    <recommendedName>
        <fullName evidence="2">Peptidase S1 domain-containing protein</fullName>
    </recommendedName>
</protein>
<dbReference type="PhylomeDB" id="E9HAG8"/>
<organism evidence="3 4">
    <name type="scientific">Daphnia pulex</name>
    <name type="common">Water flea</name>
    <dbReference type="NCBI Taxonomy" id="6669"/>
    <lineage>
        <taxon>Eukaryota</taxon>
        <taxon>Metazoa</taxon>
        <taxon>Ecdysozoa</taxon>
        <taxon>Arthropoda</taxon>
        <taxon>Crustacea</taxon>
        <taxon>Branchiopoda</taxon>
        <taxon>Diplostraca</taxon>
        <taxon>Cladocera</taxon>
        <taxon>Anomopoda</taxon>
        <taxon>Daphniidae</taxon>
        <taxon>Daphnia</taxon>
    </lineage>
</organism>
<dbReference type="InterPro" id="IPR009003">
    <property type="entry name" value="Peptidase_S1_PA"/>
</dbReference>
<dbReference type="PROSITE" id="PS00135">
    <property type="entry name" value="TRYPSIN_SER"/>
    <property type="match status" value="1"/>
</dbReference>
<evidence type="ECO:0000259" key="2">
    <source>
        <dbReference type="PROSITE" id="PS50240"/>
    </source>
</evidence>
<dbReference type="PRINTS" id="PR00722">
    <property type="entry name" value="CHYMOTRYPSIN"/>
</dbReference>
<dbReference type="InterPro" id="IPR033116">
    <property type="entry name" value="TRYPSIN_SER"/>
</dbReference>
<dbReference type="STRING" id="6669.E9HAG8"/>
<keyword evidence="1" id="KW-1015">Disulfide bond</keyword>
<dbReference type="InParanoid" id="E9HAG8"/>
<dbReference type="PANTHER" id="PTHR24252">
    <property type="entry name" value="ACROSIN-RELATED"/>
    <property type="match status" value="1"/>
</dbReference>
<dbReference type="PANTHER" id="PTHR24252:SF7">
    <property type="entry name" value="HYALIN"/>
    <property type="match status" value="1"/>
</dbReference>
<name>E9HAG8_DAPPU</name>